<evidence type="ECO:0008006" key="3">
    <source>
        <dbReference type="Google" id="ProtNLM"/>
    </source>
</evidence>
<comment type="caution">
    <text evidence="1">The sequence shown here is derived from an EMBL/GenBank/DDBJ whole genome shotgun (WGS) entry which is preliminary data.</text>
</comment>
<reference evidence="1 2" key="1">
    <citation type="submission" date="2015-03" db="EMBL/GenBank/DDBJ databases">
        <title>Genome sequencing of Methylobacterium tarhaniae DSM 25844.</title>
        <authorList>
            <person name="Chaudhry V."/>
            <person name="Patil P.B."/>
        </authorList>
    </citation>
    <scope>NUCLEOTIDE SEQUENCE [LARGE SCALE GENOMIC DNA]</scope>
    <source>
        <strain evidence="1 2">DSM 25844</strain>
    </source>
</reference>
<evidence type="ECO:0000313" key="1">
    <source>
        <dbReference type="EMBL" id="KMO43229.1"/>
    </source>
</evidence>
<organism evidence="1 2">
    <name type="scientific">Methylobacterium tarhaniae</name>
    <dbReference type="NCBI Taxonomy" id="1187852"/>
    <lineage>
        <taxon>Bacteria</taxon>
        <taxon>Pseudomonadati</taxon>
        <taxon>Pseudomonadota</taxon>
        <taxon>Alphaproteobacteria</taxon>
        <taxon>Hyphomicrobiales</taxon>
        <taxon>Methylobacteriaceae</taxon>
        <taxon>Methylobacterium</taxon>
    </lineage>
</organism>
<gene>
    <name evidence="1" type="ORF">VQ03_09050</name>
</gene>
<dbReference type="AlphaFoldDB" id="A0A0J6TBJ1"/>
<dbReference type="EMBL" id="LABZ01000055">
    <property type="protein sequence ID" value="KMO43229.1"/>
    <property type="molecule type" value="Genomic_DNA"/>
</dbReference>
<keyword evidence="2" id="KW-1185">Reference proteome</keyword>
<dbReference type="Proteomes" id="UP000036449">
    <property type="component" value="Unassembled WGS sequence"/>
</dbReference>
<evidence type="ECO:0000313" key="2">
    <source>
        <dbReference type="Proteomes" id="UP000036449"/>
    </source>
</evidence>
<dbReference type="PATRIC" id="fig|1187852.3.peg.5502"/>
<sequence>MTFMLINVFVRTRLVASLLVLLALTLGLGGLCYHRLGETGSAAAQVLAAASALSRQSEHMTVEVARFLDTVRAA</sequence>
<proteinExistence type="predicted"/>
<name>A0A0J6TBJ1_9HYPH</name>
<protein>
    <recommendedName>
        <fullName evidence="3">Chemotaxis protein</fullName>
    </recommendedName>
</protein>
<accession>A0A0J6TBJ1</accession>